<sequence>MADKGFEAHQAKIAEVQAMLEKVNKEIREMEVTLMLLECIGNEDKINSLSDADWNDVIDLAQKQMLELRRNVANPNLQDSEEADQPPPPGEGVDPGLAPALADGEKVKVPAETVVDGDDAPTKSG</sequence>
<keyword evidence="4" id="KW-1185">Reference proteome</keyword>
<gene>
    <name evidence="3" type="ORF">OLC1_LOCUS12558</name>
</gene>
<feature type="region of interest" description="Disordered" evidence="2">
    <location>
        <begin position="71"/>
        <end position="125"/>
    </location>
</feature>
<protein>
    <submittedName>
        <fullName evidence="3">OLC1v1001830C1</fullName>
    </submittedName>
</protein>
<name>A0AAV1D8I4_OLDCO</name>
<evidence type="ECO:0000256" key="1">
    <source>
        <dbReference type="SAM" id="Coils"/>
    </source>
</evidence>
<evidence type="ECO:0000313" key="3">
    <source>
        <dbReference type="EMBL" id="CAI9103365.1"/>
    </source>
</evidence>
<keyword evidence="1" id="KW-0175">Coiled coil</keyword>
<evidence type="ECO:0000313" key="4">
    <source>
        <dbReference type="Proteomes" id="UP001161247"/>
    </source>
</evidence>
<dbReference type="Proteomes" id="UP001161247">
    <property type="component" value="Chromosome 4"/>
</dbReference>
<accession>A0AAV1D8I4</accession>
<dbReference type="AlphaFoldDB" id="A0AAV1D8I4"/>
<dbReference type="EMBL" id="OX459121">
    <property type="protein sequence ID" value="CAI9103365.1"/>
    <property type="molecule type" value="Genomic_DNA"/>
</dbReference>
<reference evidence="3" key="1">
    <citation type="submission" date="2023-03" db="EMBL/GenBank/DDBJ databases">
        <authorList>
            <person name="Julca I."/>
        </authorList>
    </citation>
    <scope>NUCLEOTIDE SEQUENCE</scope>
</reference>
<proteinExistence type="predicted"/>
<evidence type="ECO:0000256" key="2">
    <source>
        <dbReference type="SAM" id="MobiDB-lite"/>
    </source>
</evidence>
<feature type="coiled-coil region" evidence="1">
    <location>
        <begin position="6"/>
        <end position="40"/>
    </location>
</feature>
<organism evidence="3 4">
    <name type="scientific">Oldenlandia corymbosa var. corymbosa</name>
    <dbReference type="NCBI Taxonomy" id="529605"/>
    <lineage>
        <taxon>Eukaryota</taxon>
        <taxon>Viridiplantae</taxon>
        <taxon>Streptophyta</taxon>
        <taxon>Embryophyta</taxon>
        <taxon>Tracheophyta</taxon>
        <taxon>Spermatophyta</taxon>
        <taxon>Magnoliopsida</taxon>
        <taxon>eudicotyledons</taxon>
        <taxon>Gunneridae</taxon>
        <taxon>Pentapetalae</taxon>
        <taxon>asterids</taxon>
        <taxon>lamiids</taxon>
        <taxon>Gentianales</taxon>
        <taxon>Rubiaceae</taxon>
        <taxon>Rubioideae</taxon>
        <taxon>Spermacoceae</taxon>
        <taxon>Hedyotis-Oldenlandia complex</taxon>
        <taxon>Oldenlandia</taxon>
    </lineage>
</organism>